<evidence type="ECO:0000313" key="3">
    <source>
        <dbReference type="WBParaSite" id="Csp11.Scaffold629.g15645.t2"/>
    </source>
</evidence>
<feature type="region of interest" description="Disordered" evidence="1">
    <location>
        <begin position="84"/>
        <end position="104"/>
    </location>
</feature>
<dbReference type="WBParaSite" id="Csp11.Scaffold629.g15645.t2">
    <property type="protein sequence ID" value="Csp11.Scaffold629.g15645.t2"/>
    <property type="gene ID" value="Csp11.Scaffold629.g15645"/>
</dbReference>
<accession>A0A1I7U7J4</accession>
<dbReference type="AlphaFoldDB" id="A0A1I7U7J4"/>
<dbReference type="PANTHER" id="PTHR46282">
    <property type="entry name" value="LEUCINE-RICH MELANOCYTE DIFFERENTIATION-ASSOCIATED PROTEIN"/>
    <property type="match status" value="1"/>
</dbReference>
<dbReference type="InterPro" id="IPR043313">
    <property type="entry name" value="LRMDA"/>
</dbReference>
<dbReference type="Proteomes" id="UP000095282">
    <property type="component" value="Unplaced"/>
</dbReference>
<organism evidence="2 3">
    <name type="scientific">Caenorhabditis tropicalis</name>
    <dbReference type="NCBI Taxonomy" id="1561998"/>
    <lineage>
        <taxon>Eukaryota</taxon>
        <taxon>Metazoa</taxon>
        <taxon>Ecdysozoa</taxon>
        <taxon>Nematoda</taxon>
        <taxon>Chromadorea</taxon>
        <taxon>Rhabditida</taxon>
        <taxon>Rhabditina</taxon>
        <taxon>Rhabditomorpha</taxon>
        <taxon>Rhabditoidea</taxon>
        <taxon>Rhabditidae</taxon>
        <taxon>Peloderinae</taxon>
        <taxon>Caenorhabditis</taxon>
    </lineage>
</organism>
<feature type="compositionally biased region" description="Low complexity" evidence="1">
    <location>
        <begin position="91"/>
        <end position="104"/>
    </location>
</feature>
<keyword evidence="2" id="KW-1185">Reference proteome</keyword>
<sequence>MDNNLLSENSFNMPRFNNLRKLSIRGNKIRNIGVLIANLKRNCPNLEVLQVQNNPGWPEKLKEQEKIIISKCLRKLRFLNGSETHRQKRYSASSTCSNNSSESE</sequence>
<dbReference type="Gene3D" id="3.80.10.10">
    <property type="entry name" value="Ribonuclease Inhibitor"/>
    <property type="match status" value="1"/>
</dbReference>
<dbReference type="PROSITE" id="PS51450">
    <property type="entry name" value="LRR"/>
    <property type="match status" value="1"/>
</dbReference>
<name>A0A1I7U7J4_9PELO</name>
<dbReference type="InterPro" id="IPR032675">
    <property type="entry name" value="LRR_dom_sf"/>
</dbReference>
<dbReference type="STRING" id="1561998.A0A1I7U7J4"/>
<evidence type="ECO:0000313" key="2">
    <source>
        <dbReference type="Proteomes" id="UP000095282"/>
    </source>
</evidence>
<evidence type="ECO:0000256" key="1">
    <source>
        <dbReference type="SAM" id="MobiDB-lite"/>
    </source>
</evidence>
<proteinExistence type="predicted"/>
<reference evidence="3" key="1">
    <citation type="submission" date="2016-11" db="UniProtKB">
        <authorList>
            <consortium name="WormBaseParasite"/>
        </authorList>
    </citation>
    <scope>IDENTIFICATION</scope>
</reference>
<dbReference type="InterPro" id="IPR001611">
    <property type="entry name" value="Leu-rich_rpt"/>
</dbReference>
<dbReference type="SUPFAM" id="SSF52058">
    <property type="entry name" value="L domain-like"/>
    <property type="match status" value="1"/>
</dbReference>
<dbReference type="eggNOG" id="ENOG502T1B9">
    <property type="taxonomic scope" value="Eukaryota"/>
</dbReference>
<protein>
    <submittedName>
        <fullName evidence="3">Uncharacterized protein</fullName>
    </submittedName>
</protein>
<dbReference type="PANTHER" id="PTHR46282:SF2">
    <property type="entry name" value="LEUCINE-RICH MELANOCYTE DIFFERENTIATION-ASSOCIATED PROTEIN"/>
    <property type="match status" value="1"/>
</dbReference>